<evidence type="ECO:0000313" key="1">
    <source>
        <dbReference type="EMBL" id="KAI4325360.1"/>
    </source>
</evidence>
<name>A0ACB9MMC9_9MYRT</name>
<reference evidence="2" key="1">
    <citation type="journal article" date="2023" name="Front. Plant Sci.">
        <title>Chromosomal-level genome assembly of Melastoma candidum provides insights into trichome evolution.</title>
        <authorList>
            <person name="Zhong Y."/>
            <person name="Wu W."/>
            <person name="Sun C."/>
            <person name="Zou P."/>
            <person name="Liu Y."/>
            <person name="Dai S."/>
            <person name="Zhou R."/>
        </authorList>
    </citation>
    <scope>NUCLEOTIDE SEQUENCE [LARGE SCALE GENOMIC DNA]</scope>
</reference>
<proteinExistence type="predicted"/>
<sequence>MCTPCHGLFSMVLYANPPSTGCTPPHQINDLQSFTSSATTASSSSSLPRHVMGGLLSLFSSPVTKQSSAASVPLSFSSYLEEKGSLFMIREMNSAPGKGL</sequence>
<comment type="caution">
    <text evidence="1">The sequence shown here is derived from an EMBL/GenBank/DDBJ whole genome shotgun (WGS) entry which is preliminary data.</text>
</comment>
<keyword evidence="2" id="KW-1185">Reference proteome</keyword>
<dbReference type="Proteomes" id="UP001057402">
    <property type="component" value="Chromosome 9"/>
</dbReference>
<organism evidence="1 2">
    <name type="scientific">Melastoma candidum</name>
    <dbReference type="NCBI Taxonomy" id="119954"/>
    <lineage>
        <taxon>Eukaryota</taxon>
        <taxon>Viridiplantae</taxon>
        <taxon>Streptophyta</taxon>
        <taxon>Embryophyta</taxon>
        <taxon>Tracheophyta</taxon>
        <taxon>Spermatophyta</taxon>
        <taxon>Magnoliopsida</taxon>
        <taxon>eudicotyledons</taxon>
        <taxon>Gunneridae</taxon>
        <taxon>Pentapetalae</taxon>
        <taxon>rosids</taxon>
        <taxon>malvids</taxon>
        <taxon>Myrtales</taxon>
        <taxon>Melastomataceae</taxon>
        <taxon>Melastomatoideae</taxon>
        <taxon>Melastomateae</taxon>
        <taxon>Melastoma</taxon>
    </lineage>
</organism>
<gene>
    <name evidence="1" type="ORF">MLD38_030768</name>
</gene>
<accession>A0ACB9MMC9</accession>
<evidence type="ECO:0000313" key="2">
    <source>
        <dbReference type="Proteomes" id="UP001057402"/>
    </source>
</evidence>
<protein>
    <submittedName>
        <fullName evidence="1">Uncharacterized protein</fullName>
    </submittedName>
</protein>
<dbReference type="EMBL" id="CM042888">
    <property type="protein sequence ID" value="KAI4325360.1"/>
    <property type="molecule type" value="Genomic_DNA"/>
</dbReference>